<protein>
    <recommendedName>
        <fullName evidence="4">Prolamin-like domain-containing protein</fullName>
    </recommendedName>
</protein>
<name>A0A022R1Z5_ERYGU</name>
<dbReference type="Proteomes" id="UP000030748">
    <property type="component" value="Unassembled WGS sequence"/>
</dbReference>
<evidence type="ECO:0000256" key="2">
    <source>
        <dbReference type="SAM" id="MobiDB-lite"/>
    </source>
</evidence>
<evidence type="ECO:0000259" key="4">
    <source>
        <dbReference type="Pfam" id="PF05617"/>
    </source>
</evidence>
<sequence>MSQSSTMKIKITFFLIINVGIFVLGQSEATKMKPISDGPTSSPLPTHSEKEIPSPQYKHFLEECEKRITEECATEIFNEIFRNKTISENCCTKLVDDMGPDCHTIMIQRERDLLKDNKENDVIISKSEELWKRCSKITPVNKNRQYPKVPERQYLPGYNKFLNECEKKLTEKCGAQILDVVFDKNKVAANVDKDCCSKLFEMGHECRNEMHVRLEHLAIRKKETGSDVVKEKGHQILKYCEEINSS</sequence>
<dbReference type="PANTHER" id="PTHR31207">
    <property type="entry name" value="ECA1 GAMETOGENESIS FAMILY PROTEIN (DUF784)-RELATED-RELATED"/>
    <property type="match status" value="1"/>
</dbReference>
<keyword evidence="1 3" id="KW-0732">Signal</keyword>
<dbReference type="EMBL" id="KI630674">
    <property type="protein sequence ID" value="EYU34652.1"/>
    <property type="molecule type" value="Genomic_DNA"/>
</dbReference>
<dbReference type="Pfam" id="PF05617">
    <property type="entry name" value="Prolamin_like"/>
    <property type="match status" value="2"/>
</dbReference>
<organism evidence="5 6">
    <name type="scientific">Erythranthe guttata</name>
    <name type="common">Yellow monkey flower</name>
    <name type="synonym">Mimulus guttatus</name>
    <dbReference type="NCBI Taxonomy" id="4155"/>
    <lineage>
        <taxon>Eukaryota</taxon>
        <taxon>Viridiplantae</taxon>
        <taxon>Streptophyta</taxon>
        <taxon>Embryophyta</taxon>
        <taxon>Tracheophyta</taxon>
        <taxon>Spermatophyta</taxon>
        <taxon>Magnoliopsida</taxon>
        <taxon>eudicotyledons</taxon>
        <taxon>Gunneridae</taxon>
        <taxon>Pentapetalae</taxon>
        <taxon>asterids</taxon>
        <taxon>lamiids</taxon>
        <taxon>Lamiales</taxon>
        <taxon>Phrymaceae</taxon>
        <taxon>Erythranthe</taxon>
    </lineage>
</organism>
<dbReference type="InterPro" id="IPR008502">
    <property type="entry name" value="Prolamin-like"/>
</dbReference>
<evidence type="ECO:0000313" key="5">
    <source>
        <dbReference type="EMBL" id="EYU34652.1"/>
    </source>
</evidence>
<dbReference type="InterPro" id="IPR040220">
    <property type="entry name" value="DD11"/>
</dbReference>
<reference evidence="5 6" key="1">
    <citation type="journal article" date="2013" name="Proc. Natl. Acad. Sci. U.S.A.">
        <title>Fine-scale variation in meiotic recombination in Mimulus inferred from population shotgun sequencing.</title>
        <authorList>
            <person name="Hellsten U."/>
            <person name="Wright K.M."/>
            <person name="Jenkins J."/>
            <person name="Shu S."/>
            <person name="Yuan Y."/>
            <person name="Wessler S.R."/>
            <person name="Schmutz J."/>
            <person name="Willis J.H."/>
            <person name="Rokhsar D.S."/>
        </authorList>
    </citation>
    <scope>NUCLEOTIDE SEQUENCE [LARGE SCALE GENOMIC DNA]</scope>
    <source>
        <strain evidence="6">cv. DUN x IM62</strain>
    </source>
</reference>
<keyword evidence="6" id="KW-1185">Reference proteome</keyword>
<proteinExistence type="predicted"/>
<dbReference type="PANTHER" id="PTHR31207:SF35">
    <property type="entry name" value="PROLAMIN-LIKE DOMAIN-CONTAINING PROTEIN"/>
    <property type="match status" value="1"/>
</dbReference>
<evidence type="ECO:0000256" key="3">
    <source>
        <dbReference type="SAM" id="SignalP"/>
    </source>
</evidence>
<feature type="domain" description="Prolamin-like" evidence="4">
    <location>
        <begin position="164"/>
        <end position="240"/>
    </location>
</feature>
<evidence type="ECO:0000256" key="1">
    <source>
        <dbReference type="ARBA" id="ARBA00022729"/>
    </source>
</evidence>
<feature type="domain" description="Prolamin-like" evidence="4">
    <location>
        <begin position="63"/>
        <end position="135"/>
    </location>
</feature>
<evidence type="ECO:0000313" key="6">
    <source>
        <dbReference type="Proteomes" id="UP000030748"/>
    </source>
</evidence>
<gene>
    <name evidence="5" type="ORF">MIMGU_mgv1a018760mg</name>
</gene>
<feature type="chain" id="PRO_5001504441" description="Prolamin-like domain-containing protein" evidence="3">
    <location>
        <begin position="30"/>
        <end position="246"/>
    </location>
</feature>
<dbReference type="AlphaFoldDB" id="A0A022R1Z5"/>
<accession>A0A022R1Z5</accession>
<feature type="signal peptide" evidence="3">
    <location>
        <begin position="1"/>
        <end position="29"/>
    </location>
</feature>
<feature type="region of interest" description="Disordered" evidence="2">
    <location>
        <begin position="33"/>
        <end position="52"/>
    </location>
</feature>